<dbReference type="InterPro" id="IPR010982">
    <property type="entry name" value="Lambda_DNA-bd_dom_sf"/>
</dbReference>
<keyword evidence="3" id="KW-1185">Reference proteome</keyword>
<dbReference type="InterPro" id="IPR013430">
    <property type="entry name" value="Toxin_antidote_HigA"/>
</dbReference>
<reference evidence="2" key="1">
    <citation type="submission" date="2020-01" db="EMBL/GenBank/DDBJ databases">
        <authorList>
            <person name="Rat A."/>
        </authorList>
    </citation>
    <scope>NUCLEOTIDE SEQUENCE</scope>
    <source>
        <strain evidence="2">LMG 31228</strain>
    </source>
</reference>
<gene>
    <name evidence="2" type="ORF">GXW74_17170</name>
</gene>
<dbReference type="SUPFAM" id="SSF47413">
    <property type="entry name" value="lambda repressor-like DNA-binding domains"/>
    <property type="match status" value="1"/>
</dbReference>
<dbReference type="GO" id="GO:0003677">
    <property type="term" value="F:DNA binding"/>
    <property type="evidence" value="ECO:0007669"/>
    <property type="project" value="UniProtKB-KW"/>
</dbReference>
<reference evidence="2" key="2">
    <citation type="journal article" date="2021" name="Syst. Appl. Microbiol.">
        <title>Roseomonas hellenica sp. nov., isolated from roots of wild-growing Alkanna tinctoria.</title>
        <authorList>
            <person name="Rat A."/>
            <person name="Naranjo H.D."/>
            <person name="Lebbe L."/>
            <person name="Cnockaert M."/>
            <person name="Krigas N."/>
            <person name="Grigoriadou K."/>
            <person name="Maloupa E."/>
            <person name="Willems A."/>
        </authorList>
    </citation>
    <scope>NUCLEOTIDE SEQUENCE</scope>
    <source>
        <strain evidence="2">LMG 31228</strain>
    </source>
</reference>
<dbReference type="Gene3D" id="1.10.260.40">
    <property type="entry name" value="lambda repressor-like DNA-binding domains"/>
    <property type="match status" value="1"/>
</dbReference>
<dbReference type="Proteomes" id="UP001138709">
    <property type="component" value="Unassembled WGS sequence"/>
</dbReference>
<keyword evidence="1" id="KW-0238">DNA-binding</keyword>
<name>A0A9X9XET9_9PROT</name>
<dbReference type="PANTHER" id="PTHR36924">
    <property type="entry name" value="ANTITOXIN HIGA-1"/>
    <property type="match status" value="1"/>
</dbReference>
<proteinExistence type="predicted"/>
<evidence type="ECO:0000313" key="3">
    <source>
        <dbReference type="Proteomes" id="UP001138709"/>
    </source>
</evidence>
<accession>A0A9X9XET9</accession>
<dbReference type="PANTHER" id="PTHR36924:SF1">
    <property type="entry name" value="ANTITOXIN HIGA-1"/>
    <property type="match status" value="1"/>
</dbReference>
<evidence type="ECO:0000313" key="2">
    <source>
        <dbReference type="EMBL" id="MBR0682225.1"/>
    </source>
</evidence>
<sequence>MKREYPARHPSKMRPAHPGAVLRDDVLPALAVSVTEAARELGISRQTLHAILAERAPVTPDMAVRLGKWCGNGPHLWLAMQRERDLWEASERLAETVEGIPTREAA</sequence>
<protein>
    <submittedName>
        <fullName evidence="2">HigA family addiction module antidote protein</fullName>
    </submittedName>
</protein>
<dbReference type="EMBL" id="JAAEDL010000017">
    <property type="protein sequence ID" value="MBR0682225.1"/>
    <property type="molecule type" value="Genomic_DNA"/>
</dbReference>
<dbReference type="RefSeq" id="WP_246523537.1">
    <property type="nucleotide sequence ID" value="NZ_JAAEDL010000017.1"/>
</dbReference>
<comment type="caution">
    <text evidence="2">The sequence shown here is derived from an EMBL/GenBank/DDBJ whole genome shotgun (WGS) entry which is preliminary data.</text>
</comment>
<dbReference type="AlphaFoldDB" id="A0A9X9XET9"/>
<organism evidence="2 3">
    <name type="scientific">Neoroseomonas eburnea</name>
    <dbReference type="NCBI Taxonomy" id="1346889"/>
    <lineage>
        <taxon>Bacteria</taxon>
        <taxon>Pseudomonadati</taxon>
        <taxon>Pseudomonadota</taxon>
        <taxon>Alphaproteobacteria</taxon>
        <taxon>Acetobacterales</taxon>
        <taxon>Acetobacteraceae</taxon>
        <taxon>Neoroseomonas</taxon>
    </lineage>
</organism>
<evidence type="ECO:0000256" key="1">
    <source>
        <dbReference type="ARBA" id="ARBA00023125"/>
    </source>
</evidence>
<dbReference type="NCBIfam" id="TIGR02607">
    <property type="entry name" value="antidote_HigA"/>
    <property type="match status" value="1"/>
</dbReference>